<protein>
    <submittedName>
        <fullName evidence="3">HNH endonuclease</fullName>
    </submittedName>
</protein>
<keyword evidence="3" id="KW-0255">Endonuclease</keyword>
<keyword evidence="3" id="KW-0378">Hydrolase</keyword>
<reference evidence="3 4" key="1">
    <citation type="submission" date="2016-10" db="EMBL/GenBank/DDBJ databases">
        <authorList>
            <person name="de Groot N.N."/>
        </authorList>
    </citation>
    <scope>NUCLEOTIDE SEQUENCE [LARGE SCALE GENOMIC DNA]</scope>
    <source>
        <strain evidence="3 4">CGMCC 4.5681</strain>
    </source>
</reference>
<name>A0A1G9DIP7_9ACTN</name>
<evidence type="ECO:0000313" key="4">
    <source>
        <dbReference type="Proteomes" id="UP000198683"/>
    </source>
</evidence>
<gene>
    <name evidence="3" type="ORF">SAMN05421874_109159</name>
</gene>
<keyword evidence="4" id="KW-1185">Reference proteome</keyword>
<accession>A0A1G9DIP7</accession>
<dbReference type="Gene3D" id="3.90.75.20">
    <property type="match status" value="1"/>
</dbReference>
<dbReference type="EMBL" id="FNFB01000009">
    <property type="protein sequence ID" value="SDK63782.1"/>
    <property type="molecule type" value="Genomic_DNA"/>
</dbReference>
<organism evidence="3 4">
    <name type="scientific">Nonomuraea maritima</name>
    <dbReference type="NCBI Taxonomy" id="683260"/>
    <lineage>
        <taxon>Bacteria</taxon>
        <taxon>Bacillati</taxon>
        <taxon>Actinomycetota</taxon>
        <taxon>Actinomycetes</taxon>
        <taxon>Streptosporangiales</taxon>
        <taxon>Streptosporangiaceae</taxon>
        <taxon>Nonomuraea</taxon>
    </lineage>
</organism>
<feature type="domain" description="HNH nuclease" evidence="2">
    <location>
        <begin position="106"/>
        <end position="147"/>
    </location>
</feature>
<dbReference type="OrthoDB" id="581550at2"/>
<evidence type="ECO:0000259" key="2">
    <source>
        <dbReference type="Pfam" id="PF13392"/>
    </source>
</evidence>
<feature type="compositionally biased region" description="Basic and acidic residues" evidence="1">
    <location>
        <begin position="162"/>
        <end position="177"/>
    </location>
</feature>
<dbReference type="AlphaFoldDB" id="A0A1G9DIP7"/>
<dbReference type="RefSeq" id="WP_090765993.1">
    <property type="nucleotide sequence ID" value="NZ_FNFB01000009.1"/>
</dbReference>
<sequence length="184" mass="20958">MTEQLNLCQNINIEPGRRSRTLTGWQSSGLGGGQVTPVAQRPAESRQAAGVRRYCGKVCSNLGKVKNAVPGQWHNNKPKLYEGSGYIYVWEPDHPHARRYGWVFEHRLVMEKVLGRYLTQEEEVNHINEVKDDNRPENLEVLDEATHTRITFTSHRSKVKAKHDAPEAKLAEYERRFGPLPSGT</sequence>
<evidence type="ECO:0000313" key="3">
    <source>
        <dbReference type="EMBL" id="SDK63782.1"/>
    </source>
</evidence>
<keyword evidence="3" id="KW-0540">Nuclease</keyword>
<dbReference type="SUPFAM" id="SSF54060">
    <property type="entry name" value="His-Me finger endonucleases"/>
    <property type="match status" value="1"/>
</dbReference>
<dbReference type="Pfam" id="PF13392">
    <property type="entry name" value="HNH_3"/>
    <property type="match status" value="1"/>
</dbReference>
<dbReference type="InterPro" id="IPR044925">
    <property type="entry name" value="His-Me_finger_sf"/>
</dbReference>
<feature type="region of interest" description="Disordered" evidence="1">
    <location>
        <begin position="155"/>
        <end position="184"/>
    </location>
</feature>
<dbReference type="Proteomes" id="UP000198683">
    <property type="component" value="Unassembled WGS sequence"/>
</dbReference>
<dbReference type="GO" id="GO:0004519">
    <property type="term" value="F:endonuclease activity"/>
    <property type="evidence" value="ECO:0007669"/>
    <property type="project" value="UniProtKB-KW"/>
</dbReference>
<proteinExistence type="predicted"/>
<dbReference type="InterPro" id="IPR003615">
    <property type="entry name" value="HNH_nuc"/>
</dbReference>
<evidence type="ECO:0000256" key="1">
    <source>
        <dbReference type="SAM" id="MobiDB-lite"/>
    </source>
</evidence>